<dbReference type="Proteomes" id="UP000267096">
    <property type="component" value="Unassembled WGS sequence"/>
</dbReference>
<dbReference type="OrthoDB" id="6108017at2759"/>
<dbReference type="GO" id="GO:0003774">
    <property type="term" value="F:cytoskeletal motor activity"/>
    <property type="evidence" value="ECO:0007669"/>
    <property type="project" value="InterPro"/>
</dbReference>
<dbReference type="Pfam" id="PF02736">
    <property type="entry name" value="Myosin_N"/>
    <property type="match status" value="1"/>
</dbReference>
<dbReference type="GO" id="GO:0016459">
    <property type="term" value="C:myosin complex"/>
    <property type="evidence" value="ECO:0007669"/>
    <property type="project" value="InterPro"/>
</dbReference>
<keyword evidence="3" id="KW-0009">Actin-binding</keyword>
<dbReference type="Gene3D" id="2.30.30.360">
    <property type="entry name" value="Myosin S1 fragment, N-terminal"/>
    <property type="match status" value="1"/>
</dbReference>
<keyword evidence="6" id="KW-1185">Reference proteome</keyword>
<dbReference type="GO" id="GO:0005524">
    <property type="term" value="F:ATP binding"/>
    <property type="evidence" value="ECO:0007669"/>
    <property type="project" value="UniProtKB-KW"/>
</dbReference>
<evidence type="ECO:0000256" key="1">
    <source>
        <dbReference type="ARBA" id="ARBA00022741"/>
    </source>
</evidence>
<reference evidence="5 6" key="1">
    <citation type="submission" date="2018-11" db="EMBL/GenBank/DDBJ databases">
        <authorList>
            <consortium name="Pathogen Informatics"/>
        </authorList>
    </citation>
    <scope>NUCLEOTIDE SEQUENCE [LARGE SCALE GENOMIC DNA]</scope>
</reference>
<accession>A0A3P6PDK9</accession>
<sequence length="93" mass="10602">MSGFIAAEVKSATGDKVTVVTVKGNEVTVKKDEVQEMNPPKFSKTEDMANLTFLNEASVLNNLKERYYSMMIYVRFPLHHPFYQYPLPSSNHT</sequence>
<evidence type="ECO:0000256" key="3">
    <source>
        <dbReference type="ARBA" id="ARBA00023203"/>
    </source>
</evidence>
<dbReference type="EMBL" id="UYRR01014924">
    <property type="protein sequence ID" value="VDK27553.1"/>
    <property type="molecule type" value="Genomic_DNA"/>
</dbReference>
<dbReference type="InterPro" id="IPR008989">
    <property type="entry name" value="Myosin_S1_N"/>
</dbReference>
<name>A0A3P6PDK9_ANISI</name>
<keyword evidence="1" id="KW-0547">Nucleotide-binding</keyword>
<dbReference type="GO" id="GO:0051015">
    <property type="term" value="F:actin filament binding"/>
    <property type="evidence" value="ECO:0007669"/>
    <property type="project" value="InterPro"/>
</dbReference>
<evidence type="ECO:0000259" key="4">
    <source>
        <dbReference type="PROSITE" id="PS51844"/>
    </source>
</evidence>
<organism evidence="5 6">
    <name type="scientific">Anisakis simplex</name>
    <name type="common">Herring worm</name>
    <dbReference type="NCBI Taxonomy" id="6269"/>
    <lineage>
        <taxon>Eukaryota</taxon>
        <taxon>Metazoa</taxon>
        <taxon>Ecdysozoa</taxon>
        <taxon>Nematoda</taxon>
        <taxon>Chromadorea</taxon>
        <taxon>Rhabditida</taxon>
        <taxon>Spirurina</taxon>
        <taxon>Ascaridomorpha</taxon>
        <taxon>Ascaridoidea</taxon>
        <taxon>Anisakidae</taxon>
        <taxon>Anisakis</taxon>
        <taxon>Anisakis simplex complex</taxon>
    </lineage>
</organism>
<keyword evidence="2" id="KW-0067">ATP-binding</keyword>
<evidence type="ECO:0000256" key="2">
    <source>
        <dbReference type="ARBA" id="ARBA00022840"/>
    </source>
</evidence>
<protein>
    <recommendedName>
        <fullName evidence="4">Myosin N-terminal SH3-like domain-containing protein</fullName>
    </recommendedName>
</protein>
<dbReference type="Gene3D" id="3.40.850.10">
    <property type="entry name" value="Kinesin motor domain"/>
    <property type="match status" value="1"/>
</dbReference>
<dbReference type="AlphaFoldDB" id="A0A3P6PDK9"/>
<dbReference type="InterPro" id="IPR027417">
    <property type="entry name" value="P-loop_NTPase"/>
</dbReference>
<gene>
    <name evidence="5" type="ORF">ASIM_LOCUS6690</name>
</gene>
<dbReference type="InterPro" id="IPR036961">
    <property type="entry name" value="Kinesin_motor_dom_sf"/>
</dbReference>
<dbReference type="InterPro" id="IPR004009">
    <property type="entry name" value="SH3_Myosin"/>
</dbReference>
<feature type="domain" description="Myosin N-terminal SH3-like" evidence="4">
    <location>
        <begin position="1"/>
        <end position="39"/>
    </location>
</feature>
<evidence type="ECO:0000313" key="6">
    <source>
        <dbReference type="Proteomes" id="UP000267096"/>
    </source>
</evidence>
<dbReference type="SUPFAM" id="SSF52540">
    <property type="entry name" value="P-loop containing nucleoside triphosphate hydrolases"/>
    <property type="match status" value="1"/>
</dbReference>
<proteinExistence type="predicted"/>
<evidence type="ECO:0000313" key="5">
    <source>
        <dbReference type="EMBL" id="VDK27553.1"/>
    </source>
</evidence>
<dbReference type="PROSITE" id="PS51844">
    <property type="entry name" value="SH3_LIKE"/>
    <property type="match status" value="1"/>
</dbReference>